<evidence type="ECO:0000313" key="2">
    <source>
        <dbReference type="Proteomes" id="UP000179252"/>
    </source>
</evidence>
<name>A0A1F5FVB5_9BACT</name>
<dbReference type="AlphaFoldDB" id="A0A1F5FVB5"/>
<gene>
    <name evidence="1" type="ORF">A2165_04445</name>
</gene>
<sequence length="120" mass="13934">MTQEAPERNGILGRVRAGIKEFFYGRPQTPEQISLEEDARYLAGLLATLQKQGELSDRHVMAKLDELVERGLPEKPLRQTFLYFTGREMTLPFYVPERQREALKRWWPELLPDRSTADSG</sequence>
<evidence type="ECO:0000313" key="1">
    <source>
        <dbReference type="EMBL" id="OGD83535.1"/>
    </source>
</evidence>
<protein>
    <submittedName>
        <fullName evidence="1">Uncharacterized protein</fullName>
    </submittedName>
</protein>
<accession>A0A1F5FVB5</accession>
<reference evidence="1 2" key="1">
    <citation type="journal article" date="2016" name="Nat. Commun.">
        <title>Thousands of microbial genomes shed light on interconnected biogeochemical processes in an aquifer system.</title>
        <authorList>
            <person name="Anantharaman K."/>
            <person name="Brown C.T."/>
            <person name="Hug L.A."/>
            <person name="Sharon I."/>
            <person name="Castelle C.J."/>
            <person name="Probst A.J."/>
            <person name="Thomas B.C."/>
            <person name="Singh A."/>
            <person name="Wilkins M.J."/>
            <person name="Karaoz U."/>
            <person name="Brodie E.L."/>
            <person name="Williams K.H."/>
            <person name="Hubbard S.S."/>
            <person name="Banfield J.F."/>
        </authorList>
    </citation>
    <scope>NUCLEOTIDE SEQUENCE [LARGE SCALE GENOMIC DNA]</scope>
</reference>
<proteinExistence type="predicted"/>
<dbReference type="Proteomes" id="UP000179252">
    <property type="component" value="Unassembled WGS sequence"/>
</dbReference>
<dbReference type="EMBL" id="MFAU01000044">
    <property type="protein sequence ID" value="OGD83535.1"/>
    <property type="molecule type" value="Genomic_DNA"/>
</dbReference>
<comment type="caution">
    <text evidence="1">The sequence shown here is derived from an EMBL/GenBank/DDBJ whole genome shotgun (WGS) entry which is preliminary data.</text>
</comment>
<organism evidence="1 2">
    <name type="scientific">Candidatus Curtissbacteria bacterium RBG_13_40_7</name>
    <dbReference type="NCBI Taxonomy" id="1797706"/>
    <lineage>
        <taxon>Bacteria</taxon>
        <taxon>Candidatus Curtissiibacteriota</taxon>
    </lineage>
</organism>